<reference evidence="9" key="1">
    <citation type="submission" date="2015-01" db="EMBL/GenBank/DDBJ databases">
        <title>Transcriptome Assembly of Fopius arisanus.</title>
        <authorList>
            <person name="Geib S."/>
        </authorList>
    </citation>
    <scope>NUCLEOTIDE SEQUENCE</scope>
</reference>
<dbReference type="Gene3D" id="1.20.58.530">
    <property type="match status" value="1"/>
</dbReference>
<evidence type="ECO:0000256" key="7">
    <source>
        <dbReference type="SAM" id="MobiDB-lite"/>
    </source>
</evidence>
<dbReference type="Gene3D" id="1.10.10.820">
    <property type="match status" value="1"/>
</dbReference>
<sequence length="957" mass="108863">MAKTPISPFGWEYINDLSAISEDIDSIEYLLHRLERGQIYTWVGPLLLAVNPGIEILSDLYDESHHNQYSKDMGMVLLNAPPHLYAIANRARYRLVQGLGNKSQVIVISGESGTGKTFSSRKILDFLAGIDRNTGKLKFSDGVENIAHEIGNVCPLVSAFSTGSTKRNPSSSRHGQLVQLQYNGGAITGACIHSFLLERTRVTQGYDNFEIFYQMMVGLSLEELSPLGLSQGDNYEILGESHPSRFLTYQNAFVATAQAMQTLGFTDTYKSEIFQVLALLLHMGNIKFHETSPENWNMDTTDEKSLAAVTNACRLSSLQEHELAELLTTTLICPKSTRRRHTMYRRGLRTSEACRHRLFSIIRWIYDRLFHSLVDRINDTISDKGDNHWLGILDIFGFECFESNGIEQLCINYTTERLQLYFMEDYLENGQRALAEEGLSVLPPPPTLTIYRNRLSIIEQSLFSTMNDACQTPRPPSPSIVSQQLFMRQSNARIFLKGHAHSFVISHYSCPVEYDIHDLLEKNTDKVPMELSTSFYQTSNSLLKVVTNVPDDTLNDHGRIASKKSTTLSKLKSSMDSLMVELNKCDAHYIRCVKPRRAEDCVKEDLREQLISSGIIDALPLAKCKFPIRLTYEEFSRRYYLPIHSIDFKMQFEAALRKIVGSENIAVLMHLGSKRIFMTESLFFELERYRKEHRAACARKIEDFWLTHREKMRNKLQGSEEILLKPAIIVTRPSLNPFEDISCEEKPGDEQSMEIIDPEINNNMGKTGFIPQIAVNDHIVDLVSPMATRVLKDASGSEAQDDATNLPLRRMQPESVKNQVNVEATGWRTKDRYVAEWLGNVSPPADSVFEEDDDDDRGQEDQSQVERTNFRKSGRLARFGRSEAAPVFNCLSKAEWSNEGTTVVCLDGHIRFFYKDRVLSKRRLAEVPLRFHFKKTGLINSCCLPRSEIPRGLQDCL</sequence>
<evidence type="ECO:0000256" key="1">
    <source>
        <dbReference type="ARBA" id="ARBA00022741"/>
    </source>
</evidence>
<evidence type="ECO:0000256" key="6">
    <source>
        <dbReference type="PROSITE-ProRule" id="PRU00782"/>
    </source>
</evidence>
<dbReference type="PRINTS" id="PR00193">
    <property type="entry name" value="MYOSINHEAVY"/>
</dbReference>
<dbReference type="PROSITE" id="PS51456">
    <property type="entry name" value="MYOSIN_MOTOR"/>
    <property type="match status" value="1"/>
</dbReference>
<dbReference type="GO" id="GO:0005737">
    <property type="term" value="C:cytoplasm"/>
    <property type="evidence" value="ECO:0007669"/>
    <property type="project" value="TreeGrafter"/>
</dbReference>
<accession>A0A9R1U4X0</accession>
<dbReference type="Gene3D" id="1.20.120.720">
    <property type="entry name" value="Myosin VI head, motor domain, U50 subdomain"/>
    <property type="match status" value="1"/>
</dbReference>
<dbReference type="CDD" id="cd00124">
    <property type="entry name" value="MYSc"/>
    <property type="match status" value="1"/>
</dbReference>
<dbReference type="GO" id="GO:0051015">
    <property type="term" value="F:actin filament binding"/>
    <property type="evidence" value="ECO:0007669"/>
    <property type="project" value="TreeGrafter"/>
</dbReference>
<evidence type="ECO:0000313" key="11">
    <source>
        <dbReference type="RefSeq" id="XP_011307628.1"/>
    </source>
</evidence>
<dbReference type="InterPro" id="IPR027417">
    <property type="entry name" value="P-loop_NTPase"/>
</dbReference>
<proteinExistence type="inferred from homology"/>
<feature type="binding site" evidence="6">
    <location>
        <begin position="110"/>
        <end position="117"/>
    </location>
    <ligand>
        <name>ATP</name>
        <dbReference type="ChEBI" id="CHEBI:30616"/>
    </ligand>
</feature>
<comment type="similarity">
    <text evidence="6">Belongs to the TRAFAC class myosin-kinesin ATPase superfamily. Myosin family.</text>
</comment>
<name>A0A0C9RYI5_9HYME</name>
<evidence type="ECO:0000259" key="8">
    <source>
        <dbReference type="PROSITE" id="PS51456"/>
    </source>
</evidence>
<evidence type="ECO:0000256" key="5">
    <source>
        <dbReference type="ARBA" id="ARBA00023203"/>
    </source>
</evidence>
<dbReference type="SUPFAM" id="SSF52540">
    <property type="entry name" value="P-loop containing nucleoside triphosphate hydrolases"/>
    <property type="match status" value="1"/>
</dbReference>
<evidence type="ECO:0000313" key="9">
    <source>
        <dbReference type="EMBL" id="JAG84092.1"/>
    </source>
</evidence>
<keyword evidence="4 6" id="KW-0505">Motor protein</keyword>
<keyword evidence="10" id="KW-1185">Reference proteome</keyword>
<comment type="caution">
    <text evidence="6">Lacks conserved residue(s) required for the propagation of feature annotation.</text>
</comment>
<dbReference type="OrthoDB" id="6108017at2759"/>
<dbReference type="GeneID" id="105269241"/>
<keyword evidence="2 6" id="KW-0067">ATP-binding</keyword>
<feature type="domain" description="Myosin motor" evidence="8">
    <location>
        <begin position="30"/>
        <end position="691"/>
    </location>
</feature>
<dbReference type="GO" id="GO:0000146">
    <property type="term" value="F:microfilament motor activity"/>
    <property type="evidence" value="ECO:0007669"/>
    <property type="project" value="TreeGrafter"/>
</dbReference>
<keyword evidence="3 6" id="KW-0518">Myosin</keyword>
<gene>
    <name evidence="9" type="primary">MYO19_1</name>
    <name evidence="11" type="synonym">LOC105269241</name>
    <name evidence="9" type="ORF">g.11565</name>
</gene>
<keyword evidence="1 6" id="KW-0547">Nucleotide-binding</keyword>
<dbReference type="Gene3D" id="1.20.5.4820">
    <property type="match status" value="1"/>
</dbReference>
<feature type="compositionally biased region" description="Acidic residues" evidence="7">
    <location>
        <begin position="848"/>
        <end position="858"/>
    </location>
</feature>
<accession>A0A0C9RYI5</accession>
<dbReference type="EMBL" id="GBYB01014325">
    <property type="protein sequence ID" value="JAG84092.1"/>
    <property type="molecule type" value="Transcribed_RNA"/>
</dbReference>
<evidence type="ECO:0000256" key="2">
    <source>
        <dbReference type="ARBA" id="ARBA00022840"/>
    </source>
</evidence>
<dbReference type="InterPro" id="IPR036961">
    <property type="entry name" value="Kinesin_motor_dom_sf"/>
</dbReference>
<organism evidence="9">
    <name type="scientific">Fopius arisanus</name>
    <dbReference type="NCBI Taxonomy" id="64838"/>
    <lineage>
        <taxon>Eukaryota</taxon>
        <taxon>Metazoa</taxon>
        <taxon>Ecdysozoa</taxon>
        <taxon>Arthropoda</taxon>
        <taxon>Hexapoda</taxon>
        <taxon>Insecta</taxon>
        <taxon>Pterygota</taxon>
        <taxon>Neoptera</taxon>
        <taxon>Endopterygota</taxon>
        <taxon>Hymenoptera</taxon>
        <taxon>Apocrita</taxon>
        <taxon>Ichneumonoidea</taxon>
        <taxon>Braconidae</taxon>
        <taxon>Opiinae</taxon>
        <taxon>Fopius</taxon>
    </lineage>
</organism>
<dbReference type="Proteomes" id="UP000694866">
    <property type="component" value="Unplaced"/>
</dbReference>
<dbReference type="RefSeq" id="XP_011307628.1">
    <property type="nucleotide sequence ID" value="XM_011309326.1"/>
</dbReference>
<dbReference type="SMART" id="SM00242">
    <property type="entry name" value="MYSc"/>
    <property type="match status" value="1"/>
</dbReference>
<feature type="region of interest" description="Disordered" evidence="7">
    <location>
        <begin position="843"/>
        <end position="867"/>
    </location>
</feature>
<dbReference type="Gene3D" id="3.40.850.10">
    <property type="entry name" value="Kinesin motor domain"/>
    <property type="match status" value="1"/>
</dbReference>
<reference evidence="11" key="2">
    <citation type="submission" date="2025-04" db="UniProtKB">
        <authorList>
            <consortium name="RefSeq"/>
        </authorList>
    </citation>
    <scope>IDENTIFICATION</scope>
    <source>
        <strain evidence="11">USDA-PBARC FA_bdor</strain>
        <tissue evidence="11">Whole organism</tissue>
    </source>
</reference>
<dbReference type="GO" id="GO:0007015">
    <property type="term" value="P:actin filament organization"/>
    <property type="evidence" value="ECO:0007669"/>
    <property type="project" value="TreeGrafter"/>
</dbReference>
<dbReference type="InterPro" id="IPR001609">
    <property type="entry name" value="Myosin_head_motor_dom-like"/>
</dbReference>
<keyword evidence="5 6" id="KW-0009">Actin-binding</keyword>
<protein>
    <submittedName>
        <fullName evidence="9">MYO19_1 protein</fullName>
    </submittedName>
    <submittedName>
        <fullName evidence="11">Unconventional myosin-XIX</fullName>
    </submittedName>
</protein>
<evidence type="ECO:0000256" key="4">
    <source>
        <dbReference type="ARBA" id="ARBA00023175"/>
    </source>
</evidence>
<evidence type="ECO:0000313" key="10">
    <source>
        <dbReference type="Proteomes" id="UP000694866"/>
    </source>
</evidence>
<dbReference type="KEGG" id="fas:105269241"/>
<dbReference type="Pfam" id="PF00063">
    <property type="entry name" value="Myosin_head"/>
    <property type="match status" value="1"/>
</dbReference>
<dbReference type="GO" id="GO:0016020">
    <property type="term" value="C:membrane"/>
    <property type="evidence" value="ECO:0007669"/>
    <property type="project" value="TreeGrafter"/>
</dbReference>
<dbReference type="GO" id="GO:0005524">
    <property type="term" value="F:ATP binding"/>
    <property type="evidence" value="ECO:0007669"/>
    <property type="project" value="UniProtKB-UniRule"/>
</dbReference>
<dbReference type="GO" id="GO:0016459">
    <property type="term" value="C:myosin complex"/>
    <property type="evidence" value="ECO:0007669"/>
    <property type="project" value="UniProtKB-KW"/>
</dbReference>
<dbReference type="AlphaFoldDB" id="A0A0C9RYI5"/>
<evidence type="ECO:0000256" key="3">
    <source>
        <dbReference type="ARBA" id="ARBA00023123"/>
    </source>
</evidence>
<dbReference type="PANTHER" id="PTHR13140">
    <property type="entry name" value="MYOSIN"/>
    <property type="match status" value="1"/>
</dbReference>
<dbReference type="PANTHER" id="PTHR13140:SF289">
    <property type="entry name" value="UNCONVENTIONAL MYOSIN-XIX"/>
    <property type="match status" value="1"/>
</dbReference>